<accession>A0A401KXE1</accession>
<comment type="caution">
    <text evidence="2">The sequence shown here is derived from an EMBL/GenBank/DDBJ whole genome shotgun (WGS) entry which is preliminary data.</text>
</comment>
<name>A0A401KXE1_ASPAW</name>
<feature type="region of interest" description="Disordered" evidence="1">
    <location>
        <begin position="86"/>
        <end position="105"/>
    </location>
</feature>
<keyword evidence="3" id="KW-1185">Reference proteome</keyword>
<dbReference type="EMBL" id="BDHI01000015">
    <property type="protein sequence ID" value="GCB23976.1"/>
    <property type="molecule type" value="Genomic_DNA"/>
</dbReference>
<dbReference type="AlphaFoldDB" id="A0A401KXE1"/>
<gene>
    <name evidence="2" type="ORF">AAWM_06861</name>
</gene>
<organism evidence="2 3">
    <name type="scientific">Aspergillus awamori</name>
    <name type="common">Black koji mold</name>
    <dbReference type="NCBI Taxonomy" id="105351"/>
    <lineage>
        <taxon>Eukaryota</taxon>
        <taxon>Fungi</taxon>
        <taxon>Dikarya</taxon>
        <taxon>Ascomycota</taxon>
        <taxon>Pezizomycotina</taxon>
        <taxon>Eurotiomycetes</taxon>
        <taxon>Eurotiomycetidae</taxon>
        <taxon>Eurotiales</taxon>
        <taxon>Aspergillaceae</taxon>
        <taxon>Aspergillus</taxon>
    </lineage>
</organism>
<reference evidence="2 3" key="1">
    <citation type="submission" date="2016-09" db="EMBL/GenBank/DDBJ databases">
        <title>Aspergillus awamori IFM 58123T.</title>
        <authorList>
            <person name="Kusuya Y."/>
            <person name="Shimizu M."/>
            <person name="Takahashi H."/>
            <person name="Yaguchi T."/>
        </authorList>
    </citation>
    <scope>NUCLEOTIDE SEQUENCE [LARGE SCALE GENOMIC DNA]</scope>
    <source>
        <strain evidence="2 3">IFM 58123</strain>
    </source>
</reference>
<feature type="region of interest" description="Disordered" evidence="1">
    <location>
        <begin position="114"/>
        <end position="136"/>
    </location>
</feature>
<evidence type="ECO:0000313" key="3">
    <source>
        <dbReference type="Proteomes" id="UP000286921"/>
    </source>
</evidence>
<proteinExistence type="predicted"/>
<evidence type="ECO:0000256" key="1">
    <source>
        <dbReference type="SAM" id="MobiDB-lite"/>
    </source>
</evidence>
<dbReference type="Proteomes" id="UP000286921">
    <property type="component" value="Unassembled WGS sequence"/>
</dbReference>
<evidence type="ECO:0000313" key="2">
    <source>
        <dbReference type="EMBL" id="GCB23976.1"/>
    </source>
</evidence>
<sequence length="136" mass="14981">MIFLMISRTFFQREDPSITASMPRANQLSALLIIWCDPLRIQTIPRARDIGQPPAVLPQETEEPRKGRANADGLCHALESGLEGHVHVPTPALDDSGANSSDSRTKLFSRMRRHYSTPGDPPSGLGLCWRGPTPPQ</sequence>
<protein>
    <submittedName>
        <fullName evidence="2">Uncharacterized protein</fullName>
    </submittedName>
</protein>